<comment type="cofactor">
    <cofactor evidence="1">
        <name>FAD</name>
        <dbReference type="ChEBI" id="CHEBI:57692"/>
    </cofactor>
</comment>
<sequence>MTETLPVASIRDTLRTVRGLLARRRGPITATVALLLTGSASALAIPPVLGWIVDIILSGVDVWRIPFAAGVLVGAGTVSATTAWWGGRLLVVCVQGMLAELREEVFTAAMRIDATTVERAGSSDVVSRLTGDVEAVTEAGSGVLPRFVGALFTIVLTAVGIAALDRLLALAALIAVPLQLVAVTRFLRRSRPLYVRLRREESDRGQAIIESVAGARTIRAHRLAPSRLGLIAERSLTAVETARTAGRARNVFNGTLNLAEFAGLAAVLTVGFWLVETAGMTVGTVTAAALFFHRLFGPIGALLSSIDDLQRAQAGLERLVGVLHSTAPAAPRHPIRDASVELHHVTFTYPGAGSDRPAIADVSIRINPGMRVVLVGASGSGKSTTARLIAGLAEPGRGAVLVGGQPATQAGQDSSKPAVMLVTQETHLFSGTLADNLRLARADASDDELRTALHAVGADWVNDLPHGLDTPAPQDLGEQRLQQVALARVLLADPPIVLLDEASAYAGADTTLDRAVDAAVHGRTAIIIAHRLSHAEHADSIAVFEDGRIIEQGDLGELVDRSGVFRSLWDAWTRERDQTSRLTHRPHLSRRNNPMPVPCSPARVERVARLTPHMIRISFQTIGDWRWRTDGTGDERMDIAIPRPGETEADLTTFNLPEYGPGWAGEEPPWRHYTVRNVYDEGRRFDIDFAIHGGGIASTWAERAEPGHIIGAFHGGGSYYRPPSDATFQFLIADATGLPGLGRIVEELPETARALAIIEVPEPADIQTINSAATVEYRWLSGTGNGHGPSALPAAVAALTPPDEPWYAWAACEATASRSIRTELRKRLCSPRDRHHVIGYWTEDMAGNRPADT</sequence>
<comment type="subunit">
    <text evidence="10">Forms a heterodimer with IrtB.</text>
</comment>
<feature type="domain" description="ABC transporter" evidence="14">
    <location>
        <begin position="340"/>
        <end position="571"/>
    </location>
</feature>
<dbReference type="InterPro" id="IPR011527">
    <property type="entry name" value="ABC1_TM_dom"/>
</dbReference>
<dbReference type="PROSITE" id="PS50929">
    <property type="entry name" value="ABC_TM1F"/>
    <property type="match status" value="1"/>
</dbReference>
<dbReference type="EMBL" id="JBHMAU010000053">
    <property type="protein sequence ID" value="MFB9776411.1"/>
    <property type="molecule type" value="Genomic_DNA"/>
</dbReference>
<evidence type="ECO:0000256" key="9">
    <source>
        <dbReference type="ARBA" id="ARBA00023136"/>
    </source>
</evidence>
<feature type="domain" description="ABC transmembrane type-1" evidence="15">
    <location>
        <begin position="30"/>
        <end position="311"/>
    </location>
</feature>
<dbReference type="InterPro" id="IPR039261">
    <property type="entry name" value="FNR_nucleotide-bd"/>
</dbReference>
<keyword evidence="5" id="KW-0547">Nucleotide-binding</keyword>
<evidence type="ECO:0000256" key="10">
    <source>
        <dbReference type="ARBA" id="ARBA00023467"/>
    </source>
</evidence>
<evidence type="ECO:0000256" key="6">
    <source>
        <dbReference type="ARBA" id="ARBA00022827"/>
    </source>
</evidence>
<keyword evidence="18" id="KW-1185">Reference proteome</keyword>
<name>A0ABV5X1U9_9MICO</name>
<protein>
    <recommendedName>
        <fullName evidence="11">Mycobactin import ATP-binding/permease protein IrtA</fullName>
    </recommendedName>
</protein>
<dbReference type="Gene3D" id="3.40.50.80">
    <property type="entry name" value="Nucleotide-binding domain of ferredoxin-NADP reductase (FNR) module"/>
    <property type="match status" value="1"/>
</dbReference>
<dbReference type="InterPro" id="IPR017938">
    <property type="entry name" value="Riboflavin_synthase-like_b-brl"/>
</dbReference>
<dbReference type="Pfam" id="PF00664">
    <property type="entry name" value="ABC_membrane"/>
    <property type="match status" value="1"/>
</dbReference>
<evidence type="ECO:0000256" key="8">
    <source>
        <dbReference type="ARBA" id="ARBA00022989"/>
    </source>
</evidence>
<dbReference type="Pfam" id="PF00005">
    <property type="entry name" value="ABC_tran"/>
    <property type="match status" value="1"/>
</dbReference>
<dbReference type="InterPro" id="IPR036640">
    <property type="entry name" value="ABC1_TM_sf"/>
</dbReference>
<evidence type="ECO:0000313" key="18">
    <source>
        <dbReference type="Proteomes" id="UP001589707"/>
    </source>
</evidence>
<evidence type="ECO:0000259" key="15">
    <source>
        <dbReference type="PROSITE" id="PS50929"/>
    </source>
</evidence>
<dbReference type="PANTHER" id="PTHR43394">
    <property type="entry name" value="ATP-DEPENDENT PERMEASE MDL1, MITOCHONDRIAL"/>
    <property type="match status" value="1"/>
</dbReference>
<proteinExistence type="predicted"/>
<dbReference type="SUPFAM" id="SSF90123">
    <property type="entry name" value="ABC transporter transmembrane region"/>
    <property type="match status" value="1"/>
</dbReference>
<evidence type="ECO:0000256" key="2">
    <source>
        <dbReference type="ARBA" id="ARBA00004651"/>
    </source>
</evidence>
<dbReference type="InterPro" id="IPR039421">
    <property type="entry name" value="Type_1_exporter"/>
</dbReference>
<dbReference type="SUPFAM" id="SSF63380">
    <property type="entry name" value="Riboflavin synthase domain-like"/>
    <property type="match status" value="1"/>
</dbReference>
<feature type="domain" description="FAD-binding FR-type" evidence="16">
    <location>
        <begin position="597"/>
        <end position="723"/>
    </location>
</feature>
<dbReference type="InterPro" id="IPR027417">
    <property type="entry name" value="P-loop_NTPase"/>
</dbReference>
<feature type="transmembrane region" description="Helical" evidence="13">
    <location>
        <begin position="256"/>
        <end position="275"/>
    </location>
</feature>
<keyword evidence="4 13" id="KW-0812">Transmembrane</keyword>
<dbReference type="InterPro" id="IPR017927">
    <property type="entry name" value="FAD-bd_FR_type"/>
</dbReference>
<dbReference type="SMART" id="SM00382">
    <property type="entry name" value="AAA"/>
    <property type="match status" value="1"/>
</dbReference>
<reference evidence="17 18" key="1">
    <citation type="submission" date="2024-09" db="EMBL/GenBank/DDBJ databases">
        <authorList>
            <person name="Sun Q."/>
            <person name="Mori K."/>
        </authorList>
    </citation>
    <scope>NUCLEOTIDE SEQUENCE [LARGE SCALE GENOMIC DNA]</scope>
    <source>
        <strain evidence="17 18">JCM 11683</strain>
    </source>
</reference>
<keyword evidence="6" id="KW-0274">FAD</keyword>
<dbReference type="InterPro" id="IPR003439">
    <property type="entry name" value="ABC_transporter-like_ATP-bd"/>
</dbReference>
<keyword evidence="7" id="KW-0067">ATP-binding</keyword>
<dbReference type="Proteomes" id="UP001589707">
    <property type="component" value="Unassembled WGS sequence"/>
</dbReference>
<dbReference type="InterPro" id="IPR007037">
    <property type="entry name" value="SIP_rossman_dom"/>
</dbReference>
<keyword evidence="8 13" id="KW-1133">Transmembrane helix</keyword>
<dbReference type="Gene3D" id="3.40.50.300">
    <property type="entry name" value="P-loop containing nucleotide triphosphate hydrolases"/>
    <property type="match status" value="1"/>
</dbReference>
<dbReference type="InterPro" id="IPR013113">
    <property type="entry name" value="SIP_FAD-bd"/>
</dbReference>
<keyword evidence="3" id="KW-0285">Flavoprotein</keyword>
<dbReference type="RefSeq" id="WP_376840223.1">
    <property type="nucleotide sequence ID" value="NZ_JBHMAU010000053.1"/>
</dbReference>
<evidence type="ECO:0000256" key="7">
    <source>
        <dbReference type="ARBA" id="ARBA00022840"/>
    </source>
</evidence>
<dbReference type="CDD" id="cd06193">
    <property type="entry name" value="siderophore_interacting"/>
    <property type="match status" value="1"/>
</dbReference>
<dbReference type="Pfam" id="PF08021">
    <property type="entry name" value="FAD_binding_9"/>
    <property type="match status" value="1"/>
</dbReference>
<evidence type="ECO:0000313" key="17">
    <source>
        <dbReference type="EMBL" id="MFB9776411.1"/>
    </source>
</evidence>
<dbReference type="PANTHER" id="PTHR43394:SF1">
    <property type="entry name" value="ATP-BINDING CASSETTE SUB-FAMILY B MEMBER 10, MITOCHONDRIAL"/>
    <property type="match status" value="1"/>
</dbReference>
<dbReference type="CDD" id="cd07346">
    <property type="entry name" value="ABC_6TM_exporters"/>
    <property type="match status" value="1"/>
</dbReference>
<evidence type="ECO:0000256" key="12">
    <source>
        <dbReference type="SAM" id="MobiDB-lite"/>
    </source>
</evidence>
<feature type="region of interest" description="Disordered" evidence="12">
    <location>
        <begin position="580"/>
        <end position="600"/>
    </location>
</feature>
<dbReference type="Gene3D" id="2.40.30.10">
    <property type="entry name" value="Translation factors"/>
    <property type="match status" value="1"/>
</dbReference>
<dbReference type="Pfam" id="PF04954">
    <property type="entry name" value="SIP"/>
    <property type="match status" value="1"/>
</dbReference>
<evidence type="ECO:0000256" key="4">
    <source>
        <dbReference type="ARBA" id="ARBA00022692"/>
    </source>
</evidence>
<evidence type="ECO:0000256" key="3">
    <source>
        <dbReference type="ARBA" id="ARBA00022630"/>
    </source>
</evidence>
<keyword evidence="9 13" id="KW-0472">Membrane</keyword>
<evidence type="ECO:0000256" key="1">
    <source>
        <dbReference type="ARBA" id="ARBA00001974"/>
    </source>
</evidence>
<evidence type="ECO:0000256" key="5">
    <source>
        <dbReference type="ARBA" id="ARBA00022741"/>
    </source>
</evidence>
<feature type="transmembrane region" description="Helical" evidence="13">
    <location>
        <begin position="143"/>
        <end position="161"/>
    </location>
</feature>
<comment type="caution">
    <text evidence="17">The sequence shown here is derived from an EMBL/GenBank/DDBJ whole genome shotgun (WGS) entry which is preliminary data.</text>
</comment>
<gene>
    <name evidence="17" type="ORF">ACFFN1_08335</name>
</gene>
<feature type="transmembrane region" description="Helical" evidence="13">
    <location>
        <begin position="167"/>
        <end position="187"/>
    </location>
</feature>
<feature type="transmembrane region" description="Helical" evidence="13">
    <location>
        <begin position="65"/>
        <end position="87"/>
    </location>
</feature>
<accession>A0ABV5X1U9</accession>
<evidence type="ECO:0000259" key="14">
    <source>
        <dbReference type="PROSITE" id="PS50893"/>
    </source>
</evidence>
<evidence type="ECO:0000256" key="13">
    <source>
        <dbReference type="SAM" id="Phobius"/>
    </source>
</evidence>
<organism evidence="17 18">
    <name type="scientific">Brevibacterium otitidis</name>
    <dbReference type="NCBI Taxonomy" id="53364"/>
    <lineage>
        <taxon>Bacteria</taxon>
        <taxon>Bacillati</taxon>
        <taxon>Actinomycetota</taxon>
        <taxon>Actinomycetes</taxon>
        <taxon>Micrococcales</taxon>
        <taxon>Brevibacteriaceae</taxon>
        <taxon>Brevibacterium</taxon>
    </lineage>
</organism>
<dbReference type="Gene3D" id="1.20.1560.10">
    <property type="entry name" value="ABC transporter type 1, transmembrane domain"/>
    <property type="match status" value="1"/>
</dbReference>
<dbReference type="PROSITE" id="PS50893">
    <property type="entry name" value="ABC_TRANSPORTER_2"/>
    <property type="match status" value="1"/>
</dbReference>
<dbReference type="SUPFAM" id="SSF52540">
    <property type="entry name" value="P-loop containing nucleoside triphosphate hydrolases"/>
    <property type="match status" value="1"/>
</dbReference>
<evidence type="ECO:0000256" key="11">
    <source>
        <dbReference type="ARBA" id="ARBA00023488"/>
    </source>
</evidence>
<comment type="subcellular location">
    <subcellularLocation>
        <location evidence="2">Cell membrane</location>
        <topology evidence="2">Multi-pass membrane protein</topology>
    </subcellularLocation>
</comment>
<dbReference type="InterPro" id="IPR003593">
    <property type="entry name" value="AAA+_ATPase"/>
</dbReference>
<evidence type="ECO:0000259" key="16">
    <source>
        <dbReference type="PROSITE" id="PS51384"/>
    </source>
</evidence>
<dbReference type="PROSITE" id="PS51384">
    <property type="entry name" value="FAD_FR"/>
    <property type="match status" value="1"/>
</dbReference>
<feature type="transmembrane region" description="Helical" evidence="13">
    <location>
        <begin position="28"/>
        <end position="53"/>
    </location>
</feature>